<dbReference type="Gene3D" id="3.30.70.2110">
    <property type="match status" value="1"/>
</dbReference>
<dbReference type="InterPro" id="IPR005543">
    <property type="entry name" value="PASTA_dom"/>
</dbReference>
<name>A0A3D8PR47_9BACI</name>
<dbReference type="Proteomes" id="UP000257143">
    <property type="component" value="Unassembled WGS sequence"/>
</dbReference>
<evidence type="ECO:0000313" key="10">
    <source>
        <dbReference type="EMBL" id="RDW18464.1"/>
    </source>
</evidence>
<dbReference type="InterPro" id="IPR036138">
    <property type="entry name" value="PBP_dimer_sf"/>
</dbReference>
<comment type="pathway">
    <text evidence="2">Cell wall biogenesis; peptidoglycan biosynthesis.</text>
</comment>
<organism evidence="10 11">
    <name type="scientific">Oceanobacillus arenosus</name>
    <dbReference type="NCBI Taxonomy" id="1229153"/>
    <lineage>
        <taxon>Bacteria</taxon>
        <taxon>Bacillati</taxon>
        <taxon>Bacillota</taxon>
        <taxon>Bacilli</taxon>
        <taxon>Bacillales</taxon>
        <taxon>Bacillaceae</taxon>
        <taxon>Oceanobacillus</taxon>
    </lineage>
</organism>
<dbReference type="UniPathway" id="UPA00219"/>
<dbReference type="Gene3D" id="2.20.70.70">
    <property type="match status" value="1"/>
</dbReference>
<comment type="caution">
    <text evidence="10">The sequence shown here is derived from an EMBL/GenBank/DDBJ whole genome shotgun (WGS) entry which is preliminary data.</text>
</comment>
<comment type="similarity">
    <text evidence="3">Belongs to the transpeptidase family.</text>
</comment>
<dbReference type="Gene3D" id="3.90.1310.10">
    <property type="entry name" value="Penicillin-binding protein 2a (Domain 2)"/>
    <property type="match status" value="1"/>
</dbReference>
<dbReference type="SUPFAM" id="SSF56519">
    <property type="entry name" value="Penicillin binding protein dimerisation domain"/>
    <property type="match status" value="1"/>
</dbReference>
<feature type="transmembrane region" description="Helical" evidence="8">
    <location>
        <begin position="9"/>
        <end position="31"/>
    </location>
</feature>
<dbReference type="InterPro" id="IPR050515">
    <property type="entry name" value="Beta-lactam/transpept"/>
</dbReference>
<dbReference type="OrthoDB" id="9804124at2"/>
<dbReference type="GO" id="GO:0008658">
    <property type="term" value="F:penicillin binding"/>
    <property type="evidence" value="ECO:0007669"/>
    <property type="project" value="InterPro"/>
</dbReference>
<dbReference type="SUPFAM" id="SSF54184">
    <property type="entry name" value="Penicillin-binding protein 2x (pbp-2x), c-terminal domain"/>
    <property type="match status" value="2"/>
</dbReference>
<gene>
    <name evidence="10" type="ORF">CWR48_12920</name>
</gene>
<accession>A0A3D8PR47</accession>
<dbReference type="PROSITE" id="PS51178">
    <property type="entry name" value="PASTA"/>
    <property type="match status" value="1"/>
</dbReference>
<keyword evidence="5 8" id="KW-0472">Membrane</keyword>
<protein>
    <recommendedName>
        <fullName evidence="4">serine-type D-Ala-D-Ala carboxypeptidase</fullName>
        <ecNumber evidence="4">3.4.16.4</ecNumber>
    </recommendedName>
</protein>
<feature type="region of interest" description="Disordered" evidence="7">
    <location>
        <begin position="720"/>
        <end position="742"/>
    </location>
</feature>
<dbReference type="SUPFAM" id="SSF56601">
    <property type="entry name" value="beta-lactamase/transpeptidase-like"/>
    <property type="match status" value="1"/>
</dbReference>
<dbReference type="InterPro" id="IPR005311">
    <property type="entry name" value="PBP_dimer"/>
</dbReference>
<keyword evidence="11" id="KW-1185">Reference proteome</keyword>
<dbReference type="RefSeq" id="WP_115773642.1">
    <property type="nucleotide sequence ID" value="NZ_PIOC01000017.1"/>
</dbReference>
<keyword evidence="8" id="KW-1133">Transmembrane helix</keyword>
<dbReference type="Pfam" id="PF03793">
    <property type="entry name" value="PASTA"/>
    <property type="match status" value="1"/>
</dbReference>
<dbReference type="GO" id="GO:0005886">
    <property type="term" value="C:plasma membrane"/>
    <property type="evidence" value="ECO:0007669"/>
    <property type="project" value="TreeGrafter"/>
</dbReference>
<dbReference type="PANTHER" id="PTHR30627:SF26">
    <property type="entry name" value="PENICILLIN-BINDING PROTEIN 2B"/>
    <property type="match status" value="1"/>
</dbReference>
<dbReference type="Gene3D" id="3.40.710.10">
    <property type="entry name" value="DD-peptidase/beta-lactamase superfamily"/>
    <property type="match status" value="1"/>
</dbReference>
<reference evidence="11" key="1">
    <citation type="submission" date="2017-11" db="EMBL/GenBank/DDBJ databases">
        <authorList>
            <person name="Zhu W."/>
        </authorList>
    </citation>
    <scope>NUCLEOTIDE SEQUENCE [LARGE SCALE GENOMIC DNA]</scope>
    <source>
        <strain evidence="11">CAU 1183</strain>
    </source>
</reference>
<feature type="domain" description="PASTA" evidence="9">
    <location>
        <begin position="663"/>
        <end position="720"/>
    </location>
</feature>
<dbReference type="SMART" id="SM00740">
    <property type="entry name" value="PASTA"/>
    <property type="match status" value="2"/>
</dbReference>
<dbReference type="GO" id="GO:0071555">
    <property type="term" value="P:cell wall organization"/>
    <property type="evidence" value="ECO:0007669"/>
    <property type="project" value="TreeGrafter"/>
</dbReference>
<evidence type="ECO:0000256" key="8">
    <source>
        <dbReference type="SAM" id="Phobius"/>
    </source>
</evidence>
<dbReference type="CDD" id="cd06575">
    <property type="entry name" value="PASTA_Pbp2x-like_2"/>
    <property type="match status" value="1"/>
</dbReference>
<dbReference type="Pfam" id="PF00905">
    <property type="entry name" value="Transpeptidase"/>
    <property type="match status" value="1"/>
</dbReference>
<evidence type="ECO:0000256" key="2">
    <source>
        <dbReference type="ARBA" id="ARBA00004752"/>
    </source>
</evidence>
<evidence type="ECO:0000256" key="7">
    <source>
        <dbReference type="SAM" id="MobiDB-lite"/>
    </source>
</evidence>
<sequence>MRKNKTTHVIAGILIPLFTIAFIVLTGRFMYIQATGVVDGVSLEEWAKQKRTSSYTLHAERGKIYDNNGMTLAYDRPIFRMYAILDDKYSENSEKPRHVEDPEKTAELIAPLLGVEADAILQPLLNGIENDRFQVEFGKIANELSQQQRDEILELKLPGINFDKDSIRYYPNGMFASHIIGFARETEVQEDGEIKNQINGIAGIENQMNDILGGKNGYISYQRDKYNKRLLNPNEIIQEPENGNDVYLTIDQKIQTLVEDVLTEVVKEYNPKRITAVVMDPKTGEVLAMSSRPSYNPNNPANVENWYNDAVSTPFEPGSTMKIFTWAAAIEEGVYNGSEGYQSGSYRVNEKIAAIHDHNNGKGWGTISFDEGFERSSNVAAAKLVWEKLGTEKYLEYLQAFDLDKNTGIDLPGEVAGHILYNWPLEKITTSFGQGSTLTPIQQMKAATAIANNGKMLQPYVIQKIVDSTTGDIIEEKAPNVVGEPISEETAKQVLTLLESTVTAEGGTSGRYELQDYSVGGKSGTAQIPNPNGGYLTGKENYVFSFLGMAPIDDPQLMMYVSVQQPELDETQTGAMPVSFIFTNVMENGLHYLNIDPDKDGGDPIKLIEIPNIIKGNSADIVRNLTDQGANVTTIGNGSRIVSANVNEGDTVLPQERIMLVTDEPTMPNIIGWSVRDTLEIADLLKLKVEILGNGFAVTQNIKEGTTIKEKDYLGVEFEVPSKIEEEPVDTAETPEDDTGNE</sequence>
<comment type="subcellular location">
    <subcellularLocation>
        <location evidence="1">Membrane</location>
    </subcellularLocation>
</comment>
<dbReference type="InterPro" id="IPR001460">
    <property type="entry name" value="PCN-bd_Tpept"/>
</dbReference>
<dbReference type="PANTHER" id="PTHR30627">
    <property type="entry name" value="PEPTIDOGLYCAN D,D-TRANSPEPTIDASE"/>
    <property type="match status" value="1"/>
</dbReference>
<dbReference type="EMBL" id="PIOC01000017">
    <property type="protein sequence ID" value="RDW18464.1"/>
    <property type="molecule type" value="Genomic_DNA"/>
</dbReference>
<evidence type="ECO:0000256" key="1">
    <source>
        <dbReference type="ARBA" id="ARBA00004370"/>
    </source>
</evidence>
<dbReference type="GO" id="GO:0009002">
    <property type="term" value="F:serine-type D-Ala-D-Ala carboxypeptidase activity"/>
    <property type="evidence" value="ECO:0007669"/>
    <property type="project" value="UniProtKB-EC"/>
</dbReference>
<dbReference type="EC" id="3.4.16.4" evidence="4"/>
<keyword evidence="8" id="KW-0812">Transmembrane</keyword>
<feature type="compositionally biased region" description="Acidic residues" evidence="7">
    <location>
        <begin position="727"/>
        <end position="742"/>
    </location>
</feature>
<comment type="catalytic activity">
    <reaction evidence="6">
        <text>Preferential cleavage: (Ac)2-L-Lys-D-Ala-|-D-Ala. Also transpeptidation of peptidyl-alanyl moieties that are N-acyl substituents of D-alanine.</text>
        <dbReference type="EC" id="3.4.16.4"/>
    </reaction>
</comment>
<evidence type="ECO:0000313" key="11">
    <source>
        <dbReference type="Proteomes" id="UP000257143"/>
    </source>
</evidence>
<dbReference type="AlphaFoldDB" id="A0A3D8PR47"/>
<evidence type="ECO:0000256" key="5">
    <source>
        <dbReference type="ARBA" id="ARBA00023136"/>
    </source>
</evidence>
<proteinExistence type="inferred from homology"/>
<evidence type="ECO:0000256" key="3">
    <source>
        <dbReference type="ARBA" id="ARBA00007171"/>
    </source>
</evidence>
<evidence type="ECO:0000259" key="9">
    <source>
        <dbReference type="PROSITE" id="PS51178"/>
    </source>
</evidence>
<evidence type="ECO:0000256" key="6">
    <source>
        <dbReference type="ARBA" id="ARBA00034000"/>
    </source>
</evidence>
<dbReference type="GO" id="GO:0009252">
    <property type="term" value="P:peptidoglycan biosynthetic process"/>
    <property type="evidence" value="ECO:0007669"/>
    <property type="project" value="UniProtKB-UniPathway"/>
</dbReference>
<evidence type="ECO:0000256" key="4">
    <source>
        <dbReference type="ARBA" id="ARBA00012448"/>
    </source>
</evidence>
<dbReference type="Pfam" id="PF03717">
    <property type="entry name" value="PBP_dimer"/>
    <property type="match status" value="1"/>
</dbReference>
<dbReference type="InterPro" id="IPR012338">
    <property type="entry name" value="Beta-lactam/transpept-like"/>
</dbReference>